<dbReference type="GO" id="GO:0031123">
    <property type="term" value="P:RNA 3'-end processing"/>
    <property type="evidence" value="ECO:0007669"/>
    <property type="project" value="TreeGrafter"/>
</dbReference>
<protein>
    <recommendedName>
        <fullName evidence="2">2'-phosphotransferase</fullName>
        <ecNumber evidence="2">2.7.1.160</ecNumber>
    </recommendedName>
</protein>
<dbReference type="InterPro" id="IPR043519">
    <property type="entry name" value="NT_sf"/>
</dbReference>
<name>A0A6I9V1G3_BACDO</name>
<dbReference type="GO" id="GO:0050265">
    <property type="term" value="F:RNA uridylyltransferase activity"/>
    <property type="evidence" value="ECO:0007669"/>
    <property type="project" value="TreeGrafter"/>
</dbReference>
<keyword evidence="5" id="KW-1185">Reference proteome</keyword>
<evidence type="ECO:0000259" key="4">
    <source>
        <dbReference type="Pfam" id="PF22600"/>
    </source>
</evidence>
<proteinExistence type="predicted"/>
<dbReference type="PANTHER" id="PTHR12271:SF138">
    <property type="entry name" value="GH05885P"/>
    <property type="match status" value="1"/>
</dbReference>
<dbReference type="GO" id="GO:0000215">
    <property type="term" value="F:tRNA 2'-phosphotransferase activity"/>
    <property type="evidence" value="ECO:0007669"/>
    <property type="project" value="UniProtKB-EC"/>
</dbReference>
<evidence type="ECO:0000256" key="1">
    <source>
        <dbReference type="ARBA" id="ARBA00003343"/>
    </source>
</evidence>
<dbReference type="Pfam" id="PF01885">
    <property type="entry name" value="PTS_2-RNA"/>
    <property type="match status" value="1"/>
</dbReference>
<dbReference type="EC" id="2.7.1.160" evidence="2"/>
<dbReference type="InterPro" id="IPR002745">
    <property type="entry name" value="Ptrans_KptA/Tpt1"/>
</dbReference>
<dbReference type="OrthoDB" id="419694at2759"/>
<dbReference type="InterPro" id="IPR054708">
    <property type="entry name" value="MTPAP-like_central"/>
</dbReference>
<evidence type="ECO:0000313" key="5">
    <source>
        <dbReference type="Proteomes" id="UP001652620"/>
    </source>
</evidence>
<comment type="catalytic activity">
    <reaction evidence="3">
        <text>2'-phospho-[ligated tRNA] + NAD(+) = mature tRNA + ADP-alpha-D-ribose 1'',2''-cyclic phosphate + nicotinamide</text>
        <dbReference type="Rhea" id="RHEA:23324"/>
        <dbReference type="Rhea" id="RHEA-COMP:11106"/>
        <dbReference type="Rhea" id="RHEA-COMP:11107"/>
        <dbReference type="ChEBI" id="CHEBI:17154"/>
        <dbReference type="ChEBI" id="CHEBI:57540"/>
        <dbReference type="ChEBI" id="CHEBI:76596"/>
        <dbReference type="ChEBI" id="CHEBI:82883"/>
        <dbReference type="ChEBI" id="CHEBI:85027"/>
        <dbReference type="EC" id="2.7.1.160"/>
    </reaction>
</comment>
<dbReference type="InterPro" id="IPR042080">
    <property type="entry name" value="RNA_2'-PTrans_N"/>
</dbReference>
<dbReference type="KEGG" id="bdr:105224843"/>
<dbReference type="PANTHER" id="PTHR12271">
    <property type="entry name" value="POLY A POLYMERASE CID PAP -RELATED"/>
    <property type="match status" value="1"/>
</dbReference>
<dbReference type="Proteomes" id="UP001652620">
    <property type="component" value="Chromosome 5"/>
</dbReference>
<dbReference type="InParanoid" id="A0A6I9V1G3"/>
<organism evidence="5 6">
    <name type="scientific">Bactrocera dorsalis</name>
    <name type="common">Oriental fruit fly</name>
    <name type="synonym">Dacus dorsalis</name>
    <dbReference type="NCBI Taxonomy" id="27457"/>
    <lineage>
        <taxon>Eukaryota</taxon>
        <taxon>Metazoa</taxon>
        <taxon>Ecdysozoa</taxon>
        <taxon>Arthropoda</taxon>
        <taxon>Hexapoda</taxon>
        <taxon>Insecta</taxon>
        <taxon>Pterygota</taxon>
        <taxon>Neoptera</taxon>
        <taxon>Endopterygota</taxon>
        <taxon>Diptera</taxon>
        <taxon>Brachycera</taxon>
        <taxon>Muscomorpha</taxon>
        <taxon>Tephritoidea</taxon>
        <taxon>Tephritidae</taxon>
        <taxon>Bactrocera</taxon>
        <taxon>Bactrocera</taxon>
    </lineage>
</organism>
<accession>A0A6I9V1G3</accession>
<comment type="function">
    <text evidence="1">Catalyzes the last step of tRNA splicing, the transfer of the splice junction 2'-phosphate from ligated tRNA to NAD to produce ADP-ribose 1''-2'' cyclic phosphate.</text>
</comment>
<evidence type="ECO:0000256" key="2">
    <source>
        <dbReference type="ARBA" id="ARBA00012007"/>
    </source>
</evidence>
<dbReference type="Pfam" id="PF22600">
    <property type="entry name" value="MTPAP-like_central"/>
    <property type="match status" value="1"/>
</dbReference>
<dbReference type="RefSeq" id="XP_011201366.2">
    <property type="nucleotide sequence ID" value="XM_011203064.3"/>
</dbReference>
<dbReference type="SUPFAM" id="SSF81631">
    <property type="entry name" value="PAP/OAS1 substrate-binding domain"/>
    <property type="match status" value="1"/>
</dbReference>
<feature type="domain" description="Poly(A) RNA polymerase mitochondrial-like central palm" evidence="4">
    <location>
        <begin position="219"/>
        <end position="343"/>
    </location>
</feature>
<dbReference type="SUPFAM" id="SSF56399">
    <property type="entry name" value="ADP-ribosylation"/>
    <property type="match status" value="1"/>
</dbReference>
<reference evidence="6" key="1">
    <citation type="submission" date="2025-08" db="UniProtKB">
        <authorList>
            <consortium name="RefSeq"/>
        </authorList>
    </citation>
    <scope>IDENTIFICATION</scope>
    <source>
        <tissue evidence="6">Adult</tissue>
    </source>
</reference>
<dbReference type="Gene3D" id="3.30.460.10">
    <property type="entry name" value="Beta Polymerase, domain 2"/>
    <property type="match status" value="1"/>
</dbReference>
<gene>
    <name evidence="6" type="primary">LOC105224843</name>
</gene>
<dbReference type="Gene3D" id="1.10.1410.10">
    <property type="match status" value="1"/>
</dbReference>
<dbReference type="GeneID" id="105224843"/>
<dbReference type="AlphaFoldDB" id="A0A6I9V1G3"/>
<dbReference type="SUPFAM" id="SSF81301">
    <property type="entry name" value="Nucleotidyltransferase"/>
    <property type="match status" value="1"/>
</dbReference>
<dbReference type="Gene3D" id="1.10.10.970">
    <property type="entry name" value="RNA 2'-phosphotransferase, Tpt1/KptA family, N-terminal domain"/>
    <property type="match status" value="1"/>
</dbReference>
<dbReference type="CDD" id="cd05402">
    <property type="entry name" value="NT_PAP_TUTase"/>
    <property type="match status" value="1"/>
</dbReference>
<evidence type="ECO:0000256" key="3">
    <source>
        <dbReference type="ARBA" id="ARBA00047949"/>
    </source>
</evidence>
<sequence>MTDEAELSKRLLWVLRHGAVKEGIPIRYNGFVPVPAILNHPKFARDLNFRKLIEIVEKDEKKRYELRHNNKGFWEIRADDFHAMFNVAGWHPFLSYYNANPINKYLQFERMFMQRFNAIARSHVYLEAYVNNSNYYGKNNVKKIDFKCTTSSKKDSKDEDSLKHEQLEHDINRANKSLRGKVEDIIDYIESDEQQLLQKELLNALHNCEPGQELCFIFKQHKMNDETLSSAYKRIEACLKDELRPLMGVELQPFGSTVSGLALKGSDIDLHIKLLNNTRTTKNSTKQAFNRLEIILQRSNNFSEVNPIRNARVPIIKCKHNPTGFRLDINLACSNGVHNTKFMRDLLQFDNRIHELILFLEIWAKQLQIISRGNMTSHCLNTLVLFYLQQPQSNQPAVLPAVKDLQENVPENLIMGVNYAYQLQEKIAQIPQELTTSKLIEGFFMFYRCFEFEEMLISPYLGKAILLDKYKKGLFKFPAYDTQRCAVAAASNKSVTPIQLANRSVCVQDAFALSHNVGKAISQLHLEYFRKCLNLACDVYEDVAISTDAQRYEALLYGIIERLAQSVNINFVFPRQTLEVGANQKILN</sequence>
<dbReference type="FunCoup" id="A0A6I9V1G3">
    <property type="interactions" value="3"/>
</dbReference>
<evidence type="ECO:0000313" key="6">
    <source>
        <dbReference type="RefSeq" id="XP_011201366.2"/>
    </source>
</evidence>